<evidence type="ECO:0000313" key="3">
    <source>
        <dbReference type="EMBL" id="ACZ20208.1"/>
    </source>
</evidence>
<organism evidence="3 4">
    <name type="scientific">Sanguibacter keddieii (strain ATCC 51767 / DSM 10542 / NCFB 3025 / ST-74)</name>
    <dbReference type="NCBI Taxonomy" id="446469"/>
    <lineage>
        <taxon>Bacteria</taxon>
        <taxon>Bacillati</taxon>
        <taxon>Actinomycetota</taxon>
        <taxon>Actinomycetes</taxon>
        <taxon>Micrococcales</taxon>
        <taxon>Sanguibacteraceae</taxon>
        <taxon>Sanguibacter</taxon>
    </lineage>
</organism>
<dbReference type="EMBL" id="CP001819">
    <property type="protein sequence ID" value="ACZ20208.1"/>
    <property type="molecule type" value="Genomic_DNA"/>
</dbReference>
<dbReference type="SUPFAM" id="SSF53474">
    <property type="entry name" value="alpha/beta-Hydrolases"/>
    <property type="match status" value="1"/>
</dbReference>
<dbReference type="InterPro" id="IPR029058">
    <property type="entry name" value="AB_hydrolase_fold"/>
</dbReference>
<evidence type="ECO:0000256" key="2">
    <source>
        <dbReference type="SAM" id="SignalP"/>
    </source>
</evidence>
<protein>
    <recommendedName>
        <fullName evidence="5">Alpha/beta hydrolase family protein</fullName>
    </recommendedName>
</protein>
<sequence length="571" mass="59319">MRPPARRRVLLPLVLVLALATGACSPPTGERDEAEPPAAVTADGPHASPDRQVAEPEVIASPDLTRVRFDLGNIDVSPEGRSGEFVAPSRGTLTVPHDTGTALPVVVLGHLRAATCEDGSFRYPCPGGASVRYDVGMDYLADAIASQGYAVLAPDLAPVMLGHQVRGAYDQQSAWTETVRAQLAALDGGAQQGPSAELLHGGVDELRTALQVLDTSSVDWVVHSRSGMLVPSAAESLAPDHETRSIVYLATAHDLGTDTEAEPLDAPPPDVPSLGITGSEDSDVPEASTRWAAAHFDQDRREPLAVGTVRGFGHNAFNEATASDDDRRACYGEPASASCPGTDEAQALAKQTVVEWLRAVETGSYPTFMVDAATEAPDTWAGFAAQWFVHTPGPRQVLVSADATRDLTDPEVPGAVASEGASVARCRVVDGMSAGREPFSCPDTGDVAVRAGTAQVLVGWSPGAAVRFTVPDPGFTPRTLVLHVSPFTTPEGVDGVPVALGYAGTTVDLPPTTAGLRAHGDEAFGSMPTTVRVPLDPARPGVDLTELVLGGLDDHPGPTSGLLVTGIEVAP</sequence>
<proteinExistence type="predicted"/>
<gene>
    <name evidence="3" type="ordered locus">Sked_02390</name>
</gene>
<name>D1BJF2_SANKS</name>
<evidence type="ECO:0000256" key="1">
    <source>
        <dbReference type="SAM" id="MobiDB-lite"/>
    </source>
</evidence>
<dbReference type="OrthoDB" id="9808543at2"/>
<dbReference type="PROSITE" id="PS51257">
    <property type="entry name" value="PROKAR_LIPOPROTEIN"/>
    <property type="match status" value="1"/>
</dbReference>
<reference evidence="3 4" key="1">
    <citation type="journal article" date="2009" name="Stand. Genomic Sci.">
        <title>Complete genome sequence of Sanguibacter keddieii type strain (ST-74).</title>
        <authorList>
            <person name="Ivanova N."/>
            <person name="Sikorski J."/>
            <person name="Sims D."/>
            <person name="Brettin T."/>
            <person name="Detter J.C."/>
            <person name="Han C."/>
            <person name="Lapidus A."/>
            <person name="Copeland A."/>
            <person name="Glavina Del Rio T."/>
            <person name="Nolan M."/>
            <person name="Chen F."/>
            <person name="Lucas S."/>
            <person name="Tice H."/>
            <person name="Cheng J.F."/>
            <person name="Bruce D."/>
            <person name="Goodwin L."/>
            <person name="Pitluck S."/>
            <person name="Pati A."/>
            <person name="Mavromatis K."/>
            <person name="Chen A."/>
            <person name="Palaniappan K."/>
            <person name="D'haeseleer P."/>
            <person name="Chain P."/>
            <person name="Bristow J."/>
            <person name="Eisen J.A."/>
            <person name="Markowitz V."/>
            <person name="Hugenholtz P."/>
            <person name="Goker M."/>
            <person name="Pukall R."/>
            <person name="Klenk H.P."/>
            <person name="Kyrpides N.C."/>
        </authorList>
    </citation>
    <scope>NUCLEOTIDE SEQUENCE [LARGE SCALE GENOMIC DNA]</scope>
    <source>
        <strain evidence="4">ATCC 51767 / DSM 10542 / NCFB 3025 / ST-74</strain>
    </source>
</reference>
<dbReference type="Gene3D" id="3.40.50.1820">
    <property type="entry name" value="alpha/beta hydrolase"/>
    <property type="match status" value="1"/>
</dbReference>
<feature type="region of interest" description="Disordered" evidence="1">
    <location>
        <begin position="24"/>
        <end position="53"/>
    </location>
</feature>
<evidence type="ECO:0000313" key="4">
    <source>
        <dbReference type="Proteomes" id="UP000000322"/>
    </source>
</evidence>
<keyword evidence="4" id="KW-1185">Reference proteome</keyword>
<keyword evidence="2" id="KW-0732">Signal</keyword>
<dbReference type="HOGENOM" id="CLU_510676_0_0_11"/>
<dbReference type="RefSeq" id="WP_012865277.1">
    <property type="nucleotide sequence ID" value="NC_013521.1"/>
</dbReference>
<dbReference type="AlphaFoldDB" id="D1BJF2"/>
<dbReference type="Proteomes" id="UP000000322">
    <property type="component" value="Chromosome"/>
</dbReference>
<dbReference type="KEGG" id="ske:Sked_02390"/>
<dbReference type="STRING" id="446469.Sked_02390"/>
<dbReference type="eggNOG" id="COG1073">
    <property type="taxonomic scope" value="Bacteria"/>
</dbReference>
<feature type="signal peptide" evidence="2">
    <location>
        <begin position="1"/>
        <end position="25"/>
    </location>
</feature>
<accession>D1BJF2</accession>
<feature type="chain" id="PRO_5003020730" description="Alpha/beta hydrolase family protein" evidence="2">
    <location>
        <begin position="26"/>
        <end position="571"/>
    </location>
</feature>
<evidence type="ECO:0008006" key="5">
    <source>
        <dbReference type="Google" id="ProtNLM"/>
    </source>
</evidence>